<gene>
    <name evidence="1" type="ORF">F2Q69_00052407</name>
</gene>
<protein>
    <submittedName>
        <fullName evidence="1">Uncharacterized protein</fullName>
    </submittedName>
</protein>
<dbReference type="AlphaFoldDB" id="A0A8S9MNX6"/>
<evidence type="ECO:0000313" key="1">
    <source>
        <dbReference type="EMBL" id="KAF3485081.1"/>
    </source>
</evidence>
<evidence type="ECO:0000313" key="2">
    <source>
        <dbReference type="Proteomes" id="UP000712600"/>
    </source>
</evidence>
<sequence>MFLRETKETENDIERMFHQVRQKMKQKVTLKKKSDHEKFVVSSLIGRIDYHGALGDTCSSVNILPKVMTDQLGVKIKPSEDSFSFVDCSKVN</sequence>
<name>A0A8S9MNX6_BRACR</name>
<comment type="caution">
    <text evidence="1">The sequence shown here is derived from an EMBL/GenBank/DDBJ whole genome shotgun (WGS) entry which is preliminary data.</text>
</comment>
<accession>A0A8S9MNX6</accession>
<proteinExistence type="predicted"/>
<dbReference type="EMBL" id="QGKX02002183">
    <property type="protein sequence ID" value="KAF3485081.1"/>
    <property type="molecule type" value="Genomic_DNA"/>
</dbReference>
<organism evidence="1 2">
    <name type="scientific">Brassica cretica</name>
    <name type="common">Mustard</name>
    <dbReference type="NCBI Taxonomy" id="69181"/>
    <lineage>
        <taxon>Eukaryota</taxon>
        <taxon>Viridiplantae</taxon>
        <taxon>Streptophyta</taxon>
        <taxon>Embryophyta</taxon>
        <taxon>Tracheophyta</taxon>
        <taxon>Spermatophyta</taxon>
        <taxon>Magnoliopsida</taxon>
        <taxon>eudicotyledons</taxon>
        <taxon>Gunneridae</taxon>
        <taxon>Pentapetalae</taxon>
        <taxon>rosids</taxon>
        <taxon>malvids</taxon>
        <taxon>Brassicales</taxon>
        <taxon>Brassicaceae</taxon>
        <taxon>Brassiceae</taxon>
        <taxon>Brassica</taxon>
    </lineage>
</organism>
<reference evidence="1" key="1">
    <citation type="submission" date="2019-12" db="EMBL/GenBank/DDBJ databases">
        <title>Genome sequencing and annotation of Brassica cretica.</title>
        <authorList>
            <person name="Studholme D.J."/>
            <person name="Sarris P."/>
        </authorList>
    </citation>
    <scope>NUCLEOTIDE SEQUENCE</scope>
    <source>
        <strain evidence="1">PFS-109/04</strain>
        <tissue evidence="1">Leaf</tissue>
    </source>
</reference>
<dbReference type="Proteomes" id="UP000712600">
    <property type="component" value="Unassembled WGS sequence"/>
</dbReference>